<protein>
    <recommendedName>
        <fullName evidence="1">ATP-dependent DNA helicase</fullName>
        <ecNumber evidence="1">5.6.2.3</ecNumber>
    </recommendedName>
</protein>
<dbReference type="GO" id="GO:0006310">
    <property type="term" value="P:DNA recombination"/>
    <property type="evidence" value="ECO:0007669"/>
    <property type="project" value="UniProtKB-KW"/>
</dbReference>
<organism evidence="3">
    <name type="scientific">Homalodisca liturata</name>
    <dbReference type="NCBI Taxonomy" id="320908"/>
    <lineage>
        <taxon>Eukaryota</taxon>
        <taxon>Metazoa</taxon>
        <taxon>Ecdysozoa</taxon>
        <taxon>Arthropoda</taxon>
        <taxon>Hexapoda</taxon>
        <taxon>Insecta</taxon>
        <taxon>Pterygota</taxon>
        <taxon>Neoptera</taxon>
        <taxon>Paraneoptera</taxon>
        <taxon>Hemiptera</taxon>
        <taxon>Auchenorrhyncha</taxon>
        <taxon>Membracoidea</taxon>
        <taxon>Cicadellidae</taxon>
        <taxon>Cicadellinae</taxon>
        <taxon>Proconiini</taxon>
        <taxon>Homalodisca</taxon>
    </lineage>
</organism>
<name>A0A1B6I065_9HEMI</name>
<dbReference type="PANTHER" id="PTHR10492:SF57">
    <property type="entry name" value="ATP-DEPENDENT DNA HELICASE"/>
    <property type="match status" value="1"/>
</dbReference>
<evidence type="ECO:0000259" key="2">
    <source>
        <dbReference type="Pfam" id="PF05970"/>
    </source>
</evidence>
<feature type="domain" description="DNA helicase Pif1-like DEAD-box helicase" evidence="2">
    <location>
        <begin position="2"/>
        <end position="84"/>
    </location>
</feature>
<comment type="catalytic activity">
    <reaction evidence="1">
        <text>ATP + H2O = ADP + phosphate + H(+)</text>
        <dbReference type="Rhea" id="RHEA:13065"/>
        <dbReference type="ChEBI" id="CHEBI:15377"/>
        <dbReference type="ChEBI" id="CHEBI:15378"/>
        <dbReference type="ChEBI" id="CHEBI:30616"/>
        <dbReference type="ChEBI" id="CHEBI:43474"/>
        <dbReference type="ChEBI" id="CHEBI:456216"/>
        <dbReference type="EC" id="5.6.2.3"/>
    </reaction>
</comment>
<dbReference type="GO" id="GO:0043139">
    <property type="term" value="F:5'-3' DNA helicase activity"/>
    <property type="evidence" value="ECO:0007669"/>
    <property type="project" value="UniProtKB-EC"/>
</dbReference>
<accession>A0A1B6I065</accession>
<keyword evidence="1" id="KW-0547">Nucleotide-binding</keyword>
<keyword evidence="1" id="KW-0234">DNA repair</keyword>
<dbReference type="PANTHER" id="PTHR10492">
    <property type="match status" value="1"/>
</dbReference>
<dbReference type="GO" id="GO:0005524">
    <property type="term" value="F:ATP binding"/>
    <property type="evidence" value="ECO:0007669"/>
    <property type="project" value="UniProtKB-KW"/>
</dbReference>
<keyword evidence="1" id="KW-0227">DNA damage</keyword>
<keyword evidence="1" id="KW-0067">ATP-binding</keyword>
<keyword evidence="1" id="KW-0347">Helicase</keyword>
<keyword evidence="1" id="KW-0378">Hydrolase</keyword>
<gene>
    <name evidence="3" type="ORF">g.46408</name>
</gene>
<evidence type="ECO:0000256" key="1">
    <source>
        <dbReference type="RuleBase" id="RU363044"/>
    </source>
</evidence>
<evidence type="ECO:0000313" key="3">
    <source>
        <dbReference type="EMBL" id="JAS80327.1"/>
    </source>
</evidence>
<dbReference type="Gene3D" id="3.40.50.300">
    <property type="entry name" value="P-loop containing nucleotide triphosphate hydrolases"/>
    <property type="match status" value="1"/>
</dbReference>
<sequence length="110" mass="12655">MNSLLIVWDEAPMSPKLALYAIDKFLRDLMREQNKQMGGKIVLLGGDFRQVVSVNRRCHRTQVVQSSIKCTYLWNCIKKMQINNQHATGTRSSGIWTMAQYSGKRYTVNS</sequence>
<comment type="cofactor">
    <cofactor evidence="1">
        <name>Mg(2+)</name>
        <dbReference type="ChEBI" id="CHEBI:18420"/>
    </cofactor>
</comment>
<reference evidence="3" key="1">
    <citation type="submission" date="2015-11" db="EMBL/GenBank/DDBJ databases">
        <title>De novo transcriptome assembly of four potential Pierce s Disease insect vectors from Arizona vineyards.</title>
        <authorList>
            <person name="Tassone E.E."/>
        </authorList>
    </citation>
    <scope>NUCLEOTIDE SEQUENCE</scope>
</reference>
<comment type="similarity">
    <text evidence="1">Belongs to the helicase family.</text>
</comment>
<dbReference type="Pfam" id="PF05970">
    <property type="entry name" value="PIF1"/>
    <property type="match status" value="1"/>
</dbReference>
<dbReference type="EMBL" id="GECU01027379">
    <property type="protein sequence ID" value="JAS80327.1"/>
    <property type="molecule type" value="Transcribed_RNA"/>
</dbReference>
<dbReference type="GO" id="GO:0016887">
    <property type="term" value="F:ATP hydrolysis activity"/>
    <property type="evidence" value="ECO:0007669"/>
    <property type="project" value="RHEA"/>
</dbReference>
<dbReference type="GO" id="GO:0006281">
    <property type="term" value="P:DNA repair"/>
    <property type="evidence" value="ECO:0007669"/>
    <property type="project" value="UniProtKB-KW"/>
</dbReference>
<keyword evidence="1" id="KW-0233">DNA recombination</keyword>
<dbReference type="InterPro" id="IPR027417">
    <property type="entry name" value="P-loop_NTPase"/>
</dbReference>
<dbReference type="EC" id="5.6.2.3" evidence="1"/>
<proteinExistence type="inferred from homology"/>
<dbReference type="GO" id="GO:0000723">
    <property type="term" value="P:telomere maintenance"/>
    <property type="evidence" value="ECO:0007669"/>
    <property type="project" value="InterPro"/>
</dbReference>
<dbReference type="AlphaFoldDB" id="A0A1B6I065"/>
<dbReference type="InterPro" id="IPR010285">
    <property type="entry name" value="DNA_helicase_pif1-like_DEAD"/>
</dbReference>